<dbReference type="InterPro" id="IPR006059">
    <property type="entry name" value="SBP"/>
</dbReference>
<feature type="signal peptide" evidence="1">
    <location>
        <begin position="1"/>
        <end position="23"/>
    </location>
</feature>
<dbReference type="EMBL" id="JAAGWY010000001">
    <property type="protein sequence ID" value="NEN05624.1"/>
    <property type="molecule type" value="Genomic_DNA"/>
</dbReference>
<dbReference type="PANTHER" id="PTHR43649:SF32">
    <property type="entry name" value="SUGAR BINDING SECRETED PROTEIN"/>
    <property type="match status" value="1"/>
</dbReference>
<dbReference type="PANTHER" id="PTHR43649">
    <property type="entry name" value="ARABINOSE-BINDING PROTEIN-RELATED"/>
    <property type="match status" value="1"/>
</dbReference>
<dbReference type="InterPro" id="IPR050490">
    <property type="entry name" value="Bact_solute-bd_prot1"/>
</dbReference>
<gene>
    <name evidence="2" type="ORF">G3T36_07030</name>
</gene>
<feature type="chain" id="PRO_5038656599" evidence="1">
    <location>
        <begin position="24"/>
        <end position="441"/>
    </location>
</feature>
<keyword evidence="3" id="KW-1185">Reference proteome</keyword>
<reference evidence="2 3" key="1">
    <citation type="journal article" date="2014" name="J. Microbiol.">
        <title>Diaminobutyricibacter tongyongensis gen. nov., sp. nov. and Homoserinibacter gongjuensis gen. nov., sp. nov. belong to the family Microbacteriaceae.</title>
        <authorList>
            <person name="Kim S.J."/>
            <person name="Ahn J.H."/>
            <person name="Weon H.Y."/>
            <person name="Hamada M."/>
            <person name="Suzuki K."/>
            <person name="Kwon S.W."/>
        </authorList>
    </citation>
    <scope>NUCLEOTIDE SEQUENCE [LARGE SCALE GENOMIC DNA]</scope>
    <source>
        <strain evidence="2 3">NBRC 108724</strain>
    </source>
</reference>
<accession>A0A6L9XX41</accession>
<organism evidence="2 3">
    <name type="scientific">Leifsonia tongyongensis</name>
    <dbReference type="NCBI Taxonomy" id="1268043"/>
    <lineage>
        <taxon>Bacteria</taxon>
        <taxon>Bacillati</taxon>
        <taxon>Actinomycetota</taxon>
        <taxon>Actinomycetes</taxon>
        <taxon>Micrococcales</taxon>
        <taxon>Microbacteriaceae</taxon>
        <taxon>Leifsonia</taxon>
    </lineage>
</organism>
<protein>
    <submittedName>
        <fullName evidence="2">Carbohydrate ABC transporter substrate-binding protein</fullName>
    </submittedName>
</protein>
<dbReference type="PROSITE" id="PS51257">
    <property type="entry name" value="PROKAR_LIPOPROTEIN"/>
    <property type="match status" value="1"/>
</dbReference>
<proteinExistence type="predicted"/>
<dbReference type="RefSeq" id="WP_163288812.1">
    <property type="nucleotide sequence ID" value="NZ_JAAGWY010000001.1"/>
</dbReference>
<dbReference type="Proteomes" id="UP000474967">
    <property type="component" value="Unassembled WGS sequence"/>
</dbReference>
<name>A0A6L9XX41_9MICO</name>
<comment type="caution">
    <text evidence="2">The sequence shown here is derived from an EMBL/GenBank/DDBJ whole genome shotgun (WGS) entry which is preliminary data.</text>
</comment>
<keyword evidence="1" id="KW-0732">Signal</keyword>
<evidence type="ECO:0000313" key="3">
    <source>
        <dbReference type="Proteomes" id="UP000474967"/>
    </source>
</evidence>
<evidence type="ECO:0000256" key="1">
    <source>
        <dbReference type="SAM" id="SignalP"/>
    </source>
</evidence>
<dbReference type="AlphaFoldDB" id="A0A6L9XX41"/>
<sequence>MKLSRRTKVVAAVAGAASFALLAAGCSSSSGDSGSSTNPITLTVTTFGTMGFDKLYAQYEKEHPNIKVKATNIDTGDNALTDWQTKEAAGSGLPDVQAVEEGWLSKVMQVSDQFNDLKSYGANDIKSRWVDWKLKQATDKNGRIIGYGTDIGPEGLCYNSKLFKAAGLPSDRDAVATLFGGDSATWDKFFSVGEQYHKATGKAFYDQSGFIWNAMVNQQPEGYYTKDGKLNVENNADLQALWSKLGAGAAAGLSANQTQWDWGKGKAFTDGTFAAFVCPGWMLGVVQGQVKAGGGDASTGWDFANVFPGGAANWGGSFLTVPKQSKHPKEAAALAAWLTSATSQVATFQAAGTFPSVTAAQSDPGVTGASDLTKFFNNAPVGQILAERAKGVVAQYKGPDDSVIQSQVFGPSVQEIDSKKKTADQAWADAMKLLNQLVVNK</sequence>
<dbReference type="Gene3D" id="3.40.190.10">
    <property type="entry name" value="Periplasmic binding protein-like II"/>
    <property type="match status" value="1"/>
</dbReference>
<dbReference type="SUPFAM" id="SSF53850">
    <property type="entry name" value="Periplasmic binding protein-like II"/>
    <property type="match status" value="1"/>
</dbReference>
<evidence type="ECO:0000313" key="2">
    <source>
        <dbReference type="EMBL" id="NEN05624.1"/>
    </source>
</evidence>
<dbReference type="Pfam" id="PF13416">
    <property type="entry name" value="SBP_bac_8"/>
    <property type="match status" value="1"/>
</dbReference>